<dbReference type="EMBL" id="JACEEZ010012330">
    <property type="protein sequence ID" value="KAG0720770.1"/>
    <property type="molecule type" value="Genomic_DNA"/>
</dbReference>
<sequence>MGAMLGMMTLVDVGVQTAKHLEESHRSSLDEKSNDYMDTQDQPKNMFELIQEHMDYVRIALYIMLVLSLLTVITTSMLIHGVRRDRRGLLLPFMVQEVVNIIIFVAMDVTLLVLFGAQEAILGMVFSVLGGVLLQLYLLVVVISQYQALGLIRMHEEISMK</sequence>
<dbReference type="Proteomes" id="UP000770661">
    <property type="component" value="Unassembled WGS sequence"/>
</dbReference>
<reference evidence="2" key="1">
    <citation type="submission" date="2020-07" db="EMBL/GenBank/DDBJ databases">
        <title>The High-quality genome of the commercially important snow crab, Chionoecetes opilio.</title>
        <authorList>
            <person name="Jeong J.-H."/>
            <person name="Ryu S."/>
        </authorList>
    </citation>
    <scope>NUCLEOTIDE SEQUENCE</scope>
    <source>
        <strain evidence="2">MADBK_172401_WGS</strain>
        <tissue evidence="2">Digestive gland</tissue>
    </source>
</reference>
<keyword evidence="3" id="KW-1185">Reference proteome</keyword>
<proteinExistence type="predicted"/>
<dbReference type="PANTHER" id="PTHR36694:SF11">
    <property type="entry name" value="LP21121P-RELATED"/>
    <property type="match status" value="1"/>
</dbReference>
<dbReference type="Pfam" id="PF15860">
    <property type="entry name" value="DUF4728"/>
    <property type="match status" value="1"/>
</dbReference>
<dbReference type="PANTHER" id="PTHR36694">
    <property type="entry name" value="PASIFLORA 1, ISOFORM A-RELATED"/>
    <property type="match status" value="1"/>
</dbReference>
<evidence type="ECO:0000313" key="3">
    <source>
        <dbReference type="Proteomes" id="UP000770661"/>
    </source>
</evidence>
<keyword evidence="1" id="KW-1133">Transmembrane helix</keyword>
<dbReference type="OrthoDB" id="6377184at2759"/>
<organism evidence="2 3">
    <name type="scientific">Chionoecetes opilio</name>
    <name type="common">Atlantic snow crab</name>
    <name type="synonym">Cancer opilio</name>
    <dbReference type="NCBI Taxonomy" id="41210"/>
    <lineage>
        <taxon>Eukaryota</taxon>
        <taxon>Metazoa</taxon>
        <taxon>Ecdysozoa</taxon>
        <taxon>Arthropoda</taxon>
        <taxon>Crustacea</taxon>
        <taxon>Multicrustacea</taxon>
        <taxon>Malacostraca</taxon>
        <taxon>Eumalacostraca</taxon>
        <taxon>Eucarida</taxon>
        <taxon>Decapoda</taxon>
        <taxon>Pleocyemata</taxon>
        <taxon>Brachyura</taxon>
        <taxon>Eubrachyura</taxon>
        <taxon>Majoidea</taxon>
        <taxon>Majidae</taxon>
        <taxon>Chionoecetes</taxon>
    </lineage>
</organism>
<name>A0A8J4YG72_CHIOP</name>
<comment type="caution">
    <text evidence="2">The sequence shown here is derived from an EMBL/GenBank/DDBJ whole genome shotgun (WGS) entry which is preliminary data.</text>
</comment>
<keyword evidence="1" id="KW-0472">Membrane</keyword>
<gene>
    <name evidence="2" type="ORF">GWK47_047818</name>
</gene>
<dbReference type="AlphaFoldDB" id="A0A8J4YG72"/>
<feature type="transmembrane region" description="Helical" evidence="1">
    <location>
        <begin position="91"/>
        <end position="115"/>
    </location>
</feature>
<feature type="transmembrane region" description="Helical" evidence="1">
    <location>
        <begin position="59"/>
        <end position="79"/>
    </location>
</feature>
<evidence type="ECO:0000256" key="1">
    <source>
        <dbReference type="SAM" id="Phobius"/>
    </source>
</evidence>
<dbReference type="InterPro" id="IPR031720">
    <property type="entry name" value="DUF4728"/>
</dbReference>
<protein>
    <submittedName>
        <fullName evidence="2">Uncharacterized protein</fullName>
    </submittedName>
</protein>
<keyword evidence="1" id="KW-0812">Transmembrane</keyword>
<feature type="transmembrane region" description="Helical" evidence="1">
    <location>
        <begin position="121"/>
        <end position="144"/>
    </location>
</feature>
<accession>A0A8J4YG72</accession>
<evidence type="ECO:0000313" key="2">
    <source>
        <dbReference type="EMBL" id="KAG0720770.1"/>
    </source>
</evidence>